<evidence type="ECO:0000256" key="13">
    <source>
        <dbReference type="SAM" id="Phobius"/>
    </source>
</evidence>
<dbReference type="GO" id="GO:0015078">
    <property type="term" value="F:proton transmembrane transporter activity"/>
    <property type="evidence" value="ECO:0007669"/>
    <property type="project" value="InterPro"/>
</dbReference>
<dbReference type="InterPro" id="IPR001421">
    <property type="entry name" value="ATP8_metazoa"/>
</dbReference>
<keyword evidence="5 12" id="KW-0138">CF(0)</keyword>
<gene>
    <name evidence="14" type="primary">atp8</name>
</gene>
<accession>A0A0S2M8Q5</accession>
<dbReference type="AlphaFoldDB" id="A0A0S2M8Q5"/>
<evidence type="ECO:0000256" key="3">
    <source>
        <dbReference type="ARBA" id="ARBA00011291"/>
    </source>
</evidence>
<keyword evidence="7 12" id="KW-0375">Hydrogen ion transport</keyword>
<reference evidence="14" key="1">
    <citation type="submission" date="2015-09" db="EMBL/GenBank/DDBJ databases">
        <title>Staphyliniformia phylogenetics from de novo mitogenomic assemblies.</title>
        <authorList>
            <person name="Favreau E.A."/>
            <person name="Linard B."/>
            <person name="Vogler A.P."/>
        </authorList>
    </citation>
    <scope>NUCLEOTIDE SEQUENCE</scope>
</reference>
<comment type="similarity">
    <text evidence="2 12">Belongs to the ATPase protein 8 family.</text>
</comment>
<keyword evidence="4 12" id="KW-0813">Transport</keyword>
<keyword evidence="11 13" id="KW-0472">Membrane</keyword>
<evidence type="ECO:0000256" key="4">
    <source>
        <dbReference type="ARBA" id="ARBA00022448"/>
    </source>
</evidence>
<evidence type="ECO:0000313" key="14">
    <source>
        <dbReference type="EMBL" id="ALO71051.1"/>
    </source>
</evidence>
<dbReference type="GO" id="GO:0045259">
    <property type="term" value="C:proton-transporting ATP synthase complex"/>
    <property type="evidence" value="ECO:0007669"/>
    <property type="project" value="UniProtKB-KW"/>
</dbReference>
<name>A0A0S2M8Q5_9COLE</name>
<evidence type="ECO:0000256" key="7">
    <source>
        <dbReference type="ARBA" id="ARBA00022781"/>
    </source>
</evidence>
<dbReference type="EMBL" id="KT780686">
    <property type="protein sequence ID" value="ALO71051.1"/>
    <property type="molecule type" value="Genomic_DNA"/>
</dbReference>
<comment type="subcellular location">
    <subcellularLocation>
        <location evidence="1 12">Mitochondrion membrane</location>
        <topology evidence="1 12">Single-pass membrane protein</topology>
    </subcellularLocation>
</comment>
<keyword evidence="6 12" id="KW-0812">Transmembrane</keyword>
<evidence type="ECO:0000256" key="1">
    <source>
        <dbReference type="ARBA" id="ARBA00004304"/>
    </source>
</evidence>
<protein>
    <recommendedName>
        <fullName evidence="12">ATP synthase complex subunit 8</fullName>
    </recommendedName>
</protein>
<evidence type="ECO:0000256" key="12">
    <source>
        <dbReference type="RuleBase" id="RU003661"/>
    </source>
</evidence>
<keyword evidence="9 12" id="KW-0406">Ion transport</keyword>
<evidence type="ECO:0000256" key="6">
    <source>
        <dbReference type="ARBA" id="ARBA00022692"/>
    </source>
</evidence>
<organism evidence="14">
    <name type="scientific">Pselaphinae sp. 6 EF-2015</name>
    <dbReference type="NCBI Taxonomy" id="1756860"/>
    <lineage>
        <taxon>Eukaryota</taxon>
        <taxon>Metazoa</taxon>
        <taxon>Ecdysozoa</taxon>
        <taxon>Arthropoda</taxon>
        <taxon>Hexapoda</taxon>
        <taxon>Insecta</taxon>
        <taxon>Pterygota</taxon>
        <taxon>Neoptera</taxon>
        <taxon>Endopterygota</taxon>
        <taxon>Coleoptera</taxon>
        <taxon>Polyphaga</taxon>
        <taxon>Staphyliniformia</taxon>
        <taxon>Staphylinidae</taxon>
        <taxon>Omaliinae group</taxon>
        <taxon>Pselaphinae</taxon>
    </lineage>
</organism>
<evidence type="ECO:0000256" key="8">
    <source>
        <dbReference type="ARBA" id="ARBA00022989"/>
    </source>
</evidence>
<evidence type="ECO:0000256" key="10">
    <source>
        <dbReference type="ARBA" id="ARBA00023128"/>
    </source>
</evidence>
<evidence type="ECO:0000256" key="2">
    <source>
        <dbReference type="ARBA" id="ARBA00008892"/>
    </source>
</evidence>
<evidence type="ECO:0000256" key="9">
    <source>
        <dbReference type="ARBA" id="ARBA00023065"/>
    </source>
</evidence>
<feature type="transmembrane region" description="Helical" evidence="13">
    <location>
        <begin position="6"/>
        <end position="29"/>
    </location>
</feature>
<evidence type="ECO:0000256" key="11">
    <source>
        <dbReference type="ARBA" id="ARBA00023136"/>
    </source>
</evidence>
<dbReference type="GO" id="GO:0015986">
    <property type="term" value="P:proton motive force-driven ATP synthesis"/>
    <property type="evidence" value="ECO:0007669"/>
    <property type="project" value="InterPro"/>
</dbReference>
<sequence>MPQMAPLFWLILFIFFTLIFFMVNLYNYYLMKKYPNKILLIPSLNKNYWKW</sequence>
<proteinExistence type="inferred from homology"/>
<dbReference type="Pfam" id="PF00895">
    <property type="entry name" value="ATP-synt_8"/>
    <property type="match status" value="1"/>
</dbReference>
<dbReference type="GO" id="GO:0031966">
    <property type="term" value="C:mitochondrial membrane"/>
    <property type="evidence" value="ECO:0007669"/>
    <property type="project" value="UniProtKB-SubCell"/>
</dbReference>
<geneLocation type="mitochondrion" evidence="14"/>
<keyword evidence="10 12" id="KW-0496">Mitochondrion</keyword>
<comment type="subunit">
    <text evidence="3">F-type ATPases have 2 components, CF(1) - the catalytic core - and CF(0) - the membrane proton channel.</text>
</comment>
<keyword evidence="8 13" id="KW-1133">Transmembrane helix</keyword>
<evidence type="ECO:0000256" key="5">
    <source>
        <dbReference type="ARBA" id="ARBA00022547"/>
    </source>
</evidence>